<comment type="caution">
    <text evidence="5">The sequence shown here is derived from an EMBL/GenBank/DDBJ whole genome shotgun (WGS) entry which is preliminary data.</text>
</comment>
<evidence type="ECO:0000313" key="5">
    <source>
        <dbReference type="EMBL" id="RMQ39375.1"/>
    </source>
</evidence>
<dbReference type="InterPro" id="IPR055170">
    <property type="entry name" value="GFO_IDH_MocA-like_dom"/>
</dbReference>
<dbReference type="Proteomes" id="UP000273140">
    <property type="component" value="Unassembled WGS sequence"/>
</dbReference>
<dbReference type="PANTHER" id="PTHR43708:SF5">
    <property type="entry name" value="CONSERVED EXPRESSED OXIDOREDUCTASE (EUROFUNG)-RELATED"/>
    <property type="match status" value="1"/>
</dbReference>
<dbReference type="Gene3D" id="3.40.50.720">
    <property type="entry name" value="NAD(P)-binding Rossmann-like Domain"/>
    <property type="match status" value="1"/>
</dbReference>
<dbReference type="Gene3D" id="3.30.360.10">
    <property type="entry name" value="Dihydrodipicolinate Reductase, domain 2"/>
    <property type="match status" value="1"/>
</dbReference>
<feature type="domain" description="Gfo/Idh/MocA-like oxidoreductase N-terminal" evidence="3">
    <location>
        <begin position="158"/>
        <end position="275"/>
    </location>
</feature>
<dbReference type="GO" id="GO:0000166">
    <property type="term" value="F:nucleotide binding"/>
    <property type="evidence" value="ECO:0007669"/>
    <property type="project" value="InterPro"/>
</dbReference>
<reference evidence="5 6" key="1">
    <citation type="submission" date="2018-08" db="EMBL/GenBank/DDBJ databases">
        <title>Recombination of ecologically and evolutionarily significant loci maintains genetic cohesion in the Pseudomonas syringae species complex.</title>
        <authorList>
            <person name="Dillon M."/>
            <person name="Thakur S."/>
            <person name="Almeida R.N.D."/>
            <person name="Weir B.S."/>
            <person name="Guttman D.S."/>
        </authorList>
    </citation>
    <scope>NUCLEOTIDE SEQUENCE [LARGE SCALE GENOMIC DNA]</scope>
    <source>
        <strain evidence="5 6">ICMP 19074</strain>
    </source>
</reference>
<dbReference type="AlphaFoldDB" id="A0A3M4LD03"/>
<evidence type="ECO:0000313" key="6">
    <source>
        <dbReference type="Proteomes" id="UP000273140"/>
    </source>
</evidence>
<keyword evidence="2" id="KW-0560">Oxidoreductase</keyword>
<evidence type="ECO:0000256" key="1">
    <source>
        <dbReference type="ARBA" id="ARBA00010928"/>
    </source>
</evidence>
<protein>
    <submittedName>
        <fullName evidence="5">Oxidoreductase, Gfo/Idh/MocA protein</fullName>
    </submittedName>
</protein>
<evidence type="ECO:0000259" key="4">
    <source>
        <dbReference type="Pfam" id="PF22725"/>
    </source>
</evidence>
<dbReference type="GO" id="GO:0016491">
    <property type="term" value="F:oxidoreductase activity"/>
    <property type="evidence" value="ECO:0007669"/>
    <property type="project" value="UniProtKB-KW"/>
</dbReference>
<dbReference type="InterPro" id="IPR051317">
    <property type="entry name" value="Gfo/Idh/MocA_oxidoreduct"/>
</dbReference>
<dbReference type="InterPro" id="IPR036291">
    <property type="entry name" value="NAD(P)-bd_dom_sf"/>
</dbReference>
<name>A0A3M4LD03_PSESF</name>
<gene>
    <name evidence="5" type="ORF">ALQ07_02178</name>
</gene>
<feature type="domain" description="GFO/IDH/MocA-like oxidoreductase" evidence="4">
    <location>
        <begin position="284"/>
        <end position="397"/>
    </location>
</feature>
<dbReference type="PANTHER" id="PTHR43708">
    <property type="entry name" value="CONSERVED EXPRESSED OXIDOREDUCTASE (EUROFUNG)"/>
    <property type="match status" value="1"/>
</dbReference>
<evidence type="ECO:0000256" key="2">
    <source>
        <dbReference type="ARBA" id="ARBA00023002"/>
    </source>
</evidence>
<dbReference type="Pfam" id="PF22725">
    <property type="entry name" value="GFO_IDH_MocA_C3"/>
    <property type="match status" value="1"/>
</dbReference>
<comment type="similarity">
    <text evidence="1">Belongs to the Gfo/Idh/MocA family.</text>
</comment>
<evidence type="ECO:0000259" key="3">
    <source>
        <dbReference type="Pfam" id="PF01408"/>
    </source>
</evidence>
<dbReference type="InterPro" id="IPR000683">
    <property type="entry name" value="Gfo/Idh/MocA-like_OxRdtase_N"/>
</dbReference>
<dbReference type="Pfam" id="PF01408">
    <property type="entry name" value="GFO_IDH_MocA"/>
    <property type="match status" value="1"/>
</dbReference>
<dbReference type="EMBL" id="RBRB01000002">
    <property type="protein sequence ID" value="RMQ39375.1"/>
    <property type="molecule type" value="Genomic_DNA"/>
</dbReference>
<sequence length="495" mass="54939">MKTSFEREGIKLDIQAHPYDFCERNNESVDIIRGLDCDWINYLYAAPHTFFYDDGVGDIASMLRYIVNPPGVTATVHQHLDIGQGEGEPGGVFLDAQGHQVRRYRHGGCICLGRTRRRVEPIYARTGQKRAAALIQWQRRHNRWLRPEVHGPQEISMRAGLVGYGKGGRYFHSTLISSVPGATFTGVVTRSPERKQDVANDHPGVATFDTLAELVAAGVDVVVISTPLASRRALILEAIELGVAVVSDKPFANDAAQARELVEAAERRGVLLSVYQNRRWDSDFLTVRKLIDSDALGEISRFESSIERYSPRSVGKASGGGMLRDLGSHLVDQALVLFGPVERVYGELRFAADEEELDHTFFVALTHANGVVSHLSGSCLQNTPKPRFRVSGSKGCYSVDGLDGQEDAAFAGLTPRSEGERWGVEEHRRWGWFEQGDHRERVPSERGCWLEFYQQLQRAVDEHGSNPVNPHDAIASAQVMDAARLSAREGRVVVL</sequence>
<accession>A0A3M4LD03</accession>
<dbReference type="SUPFAM" id="SSF55347">
    <property type="entry name" value="Glyceraldehyde-3-phosphate dehydrogenase-like, C-terminal domain"/>
    <property type="match status" value="1"/>
</dbReference>
<proteinExistence type="inferred from homology"/>
<organism evidence="5 6">
    <name type="scientific">Pseudomonas syringae pv. actinidiae</name>
    <dbReference type="NCBI Taxonomy" id="103796"/>
    <lineage>
        <taxon>Bacteria</taxon>
        <taxon>Pseudomonadati</taxon>
        <taxon>Pseudomonadota</taxon>
        <taxon>Gammaproteobacteria</taxon>
        <taxon>Pseudomonadales</taxon>
        <taxon>Pseudomonadaceae</taxon>
        <taxon>Pseudomonas</taxon>
        <taxon>Pseudomonas syringae</taxon>
    </lineage>
</organism>
<dbReference type="SUPFAM" id="SSF51735">
    <property type="entry name" value="NAD(P)-binding Rossmann-fold domains"/>
    <property type="match status" value="1"/>
</dbReference>